<dbReference type="InterPro" id="IPR006261">
    <property type="entry name" value="dGTPase"/>
</dbReference>
<dbReference type="InterPro" id="IPR006674">
    <property type="entry name" value="HD_domain"/>
</dbReference>
<sequence length="490" mass="57467">MKTYFTVNRIGLKHPIAQAMEDDIVLSEIQMDYNTIIMSPEFRRMQDKTQVFPLSRGDFVRTRLTHSYEVSIIAEQIARYALIYLNKRKPDLYDWNETDRERFVELAKTVGLVHDIGNPPFGHFGEECIRNWFDEKRRKVIFMDEDLNKVRFMDFLNKSKVDYPLYEDFLNYDGNVQGLRVVLRSHPSSGAQGMNLVESLIHSMVKYPFDSKTAKEQNHKKFGYNYAERELYEHVINATQTDNPRHVVTYILEAADDIAYRTADIEDALNKKVITVFDIKRYLTQYLDLENKYDSRIYDSFMTFFDDAVADDDIAVELVRLWLYEVRINLMKHVAHQFAEDFDAIVSGSVKDYELTEHCYGKNFFLFAKKLTQEKIYDNDSVLDLEVAAKACMYDLLDLFVDAMIAYDANITVTQSDGNVVTLKPTYYQTKLVKLIPQEYLYTYEEQKVEGDEPYNLYLRILCVLDYVSSMTDRFAYEKRRIVTGLGSSQ</sequence>
<dbReference type="InterPro" id="IPR027432">
    <property type="entry name" value="dGTP_triphosphohydrolase_C"/>
</dbReference>
<dbReference type="AlphaFoldDB" id="A0A7G9S1P7"/>
<evidence type="ECO:0000313" key="3">
    <source>
        <dbReference type="EMBL" id="QNN61772.1"/>
    </source>
</evidence>
<dbReference type="RefSeq" id="WP_187534965.1">
    <property type="nucleotide sequence ID" value="NZ_CBCSHU010000012.1"/>
</dbReference>
<organism evidence="3 4">
    <name type="scientific">Erysipelothrix inopinata</name>
    <dbReference type="NCBI Taxonomy" id="225084"/>
    <lineage>
        <taxon>Bacteria</taxon>
        <taxon>Bacillati</taxon>
        <taxon>Bacillota</taxon>
        <taxon>Erysipelotrichia</taxon>
        <taxon>Erysipelotrichales</taxon>
        <taxon>Erysipelotrichaceae</taxon>
        <taxon>Erysipelothrix</taxon>
    </lineage>
</organism>
<dbReference type="SMART" id="SM00471">
    <property type="entry name" value="HDc"/>
    <property type="match status" value="1"/>
</dbReference>
<dbReference type="Gene3D" id="1.10.3550.10">
    <property type="entry name" value="eoxyguanosinetriphosphate triphosphohydrolase domain-like"/>
    <property type="match status" value="1"/>
</dbReference>
<dbReference type="GO" id="GO:0008832">
    <property type="term" value="F:dGTPase activity"/>
    <property type="evidence" value="ECO:0007669"/>
    <property type="project" value="TreeGrafter"/>
</dbReference>
<dbReference type="PANTHER" id="PTHR11373">
    <property type="entry name" value="DEOXYNUCLEOSIDE TRIPHOSPHATE TRIPHOSPHOHYDROLASE"/>
    <property type="match status" value="1"/>
</dbReference>
<name>A0A7G9S1P7_9FIRM</name>
<dbReference type="EMBL" id="CP060715">
    <property type="protein sequence ID" value="QNN61772.1"/>
    <property type="molecule type" value="Genomic_DNA"/>
</dbReference>
<evidence type="ECO:0000256" key="1">
    <source>
        <dbReference type="ARBA" id="ARBA00022801"/>
    </source>
</evidence>
<dbReference type="Proteomes" id="UP000515928">
    <property type="component" value="Chromosome"/>
</dbReference>
<evidence type="ECO:0000259" key="2">
    <source>
        <dbReference type="SMART" id="SM00471"/>
    </source>
</evidence>
<protein>
    <submittedName>
        <fullName evidence="3">DNTP triphosphohydrolase</fullName>
    </submittedName>
</protein>
<accession>A0A7G9S1P7</accession>
<dbReference type="PANTHER" id="PTHR11373:SF32">
    <property type="entry name" value="DEOXYGUANOSINETRIPHOSPHATE TRIPHOSPHOHYDROLASE"/>
    <property type="match status" value="1"/>
</dbReference>
<evidence type="ECO:0000313" key="4">
    <source>
        <dbReference type="Proteomes" id="UP000515928"/>
    </source>
</evidence>
<dbReference type="GO" id="GO:0006203">
    <property type="term" value="P:dGTP catabolic process"/>
    <property type="evidence" value="ECO:0007669"/>
    <property type="project" value="TreeGrafter"/>
</dbReference>
<dbReference type="CDD" id="cd00077">
    <property type="entry name" value="HDc"/>
    <property type="match status" value="1"/>
</dbReference>
<gene>
    <name evidence="3" type="primary">dgt</name>
    <name evidence="3" type="ORF">H9L01_05285</name>
</gene>
<proteinExistence type="predicted"/>
<keyword evidence="4" id="KW-1185">Reference proteome</keyword>
<dbReference type="InterPro" id="IPR050135">
    <property type="entry name" value="dGTPase-like"/>
</dbReference>
<dbReference type="NCBIfam" id="TIGR01353">
    <property type="entry name" value="dGTP_triPase"/>
    <property type="match status" value="1"/>
</dbReference>
<keyword evidence="1 3" id="KW-0378">Hydrolase</keyword>
<feature type="domain" description="HD/PDEase" evidence="2">
    <location>
        <begin position="59"/>
        <end position="270"/>
    </location>
</feature>
<dbReference type="SUPFAM" id="SSF109604">
    <property type="entry name" value="HD-domain/PDEase-like"/>
    <property type="match status" value="1"/>
</dbReference>
<dbReference type="Pfam" id="PF01966">
    <property type="entry name" value="HD"/>
    <property type="match status" value="1"/>
</dbReference>
<dbReference type="Gene3D" id="1.10.3410.10">
    <property type="entry name" value="putative deoxyguanosinetriphosphate triphosphohydrolase like domain"/>
    <property type="match status" value="1"/>
</dbReference>
<reference evidence="3 4" key="1">
    <citation type="submission" date="2020-08" db="EMBL/GenBank/DDBJ databases">
        <title>Genome sequence of Erysipelothrix inopinata DSM 15511T.</title>
        <authorList>
            <person name="Hyun D.-W."/>
            <person name="Bae J.-W."/>
        </authorList>
    </citation>
    <scope>NUCLEOTIDE SEQUENCE [LARGE SCALE GENOMIC DNA]</scope>
    <source>
        <strain evidence="3 4">DSM 15511</strain>
    </source>
</reference>
<dbReference type="InterPro" id="IPR003607">
    <property type="entry name" value="HD/PDEase_dom"/>
</dbReference>
<dbReference type="InterPro" id="IPR023293">
    <property type="entry name" value="dGTP_triP_hydro_central_sf"/>
</dbReference>
<dbReference type="KEGG" id="eio:H9L01_05285"/>
<dbReference type="Gene3D" id="1.10.3210.10">
    <property type="entry name" value="Hypothetical protein af1432"/>
    <property type="match status" value="1"/>
</dbReference>